<gene>
    <name evidence="2" type="ORF">ERUC_LOCUS26395</name>
</gene>
<keyword evidence="1" id="KW-0175">Coiled coil</keyword>
<keyword evidence="3" id="KW-1185">Reference proteome</keyword>
<evidence type="ECO:0000313" key="2">
    <source>
        <dbReference type="EMBL" id="CAH8360639.1"/>
    </source>
</evidence>
<sequence>MKSMKPSNLQIWKLRDVEERSYMVVLWLLTKASIVEDAITYIRELQKEVVNLTEKLHEMEEAPLELHEQQMDQIIKSEHETIDLKEEMKKLGIEIDQGLCDGDSVDLEQIKEFLLEVMRNNA</sequence>
<comment type="caution">
    <text evidence="2">The sequence shown here is derived from an EMBL/GenBank/DDBJ whole genome shotgun (WGS) entry which is preliminary data.</text>
</comment>
<reference evidence="2 3" key="1">
    <citation type="submission" date="2022-03" db="EMBL/GenBank/DDBJ databases">
        <authorList>
            <person name="Macdonald S."/>
            <person name="Ahmed S."/>
            <person name="Newling K."/>
        </authorList>
    </citation>
    <scope>NUCLEOTIDE SEQUENCE [LARGE SCALE GENOMIC DNA]</scope>
</reference>
<organism evidence="2 3">
    <name type="scientific">Eruca vesicaria subsp. sativa</name>
    <name type="common">Garden rocket</name>
    <name type="synonym">Eruca sativa</name>
    <dbReference type="NCBI Taxonomy" id="29727"/>
    <lineage>
        <taxon>Eukaryota</taxon>
        <taxon>Viridiplantae</taxon>
        <taxon>Streptophyta</taxon>
        <taxon>Embryophyta</taxon>
        <taxon>Tracheophyta</taxon>
        <taxon>Spermatophyta</taxon>
        <taxon>Magnoliopsida</taxon>
        <taxon>eudicotyledons</taxon>
        <taxon>Gunneridae</taxon>
        <taxon>Pentapetalae</taxon>
        <taxon>rosids</taxon>
        <taxon>malvids</taxon>
        <taxon>Brassicales</taxon>
        <taxon>Brassicaceae</taxon>
        <taxon>Brassiceae</taxon>
        <taxon>Eruca</taxon>
    </lineage>
</organism>
<dbReference type="AlphaFoldDB" id="A0ABC8KP67"/>
<evidence type="ECO:0000313" key="3">
    <source>
        <dbReference type="Proteomes" id="UP001642260"/>
    </source>
</evidence>
<feature type="coiled-coil region" evidence="1">
    <location>
        <begin position="35"/>
        <end position="62"/>
    </location>
</feature>
<accession>A0ABC8KP67</accession>
<protein>
    <submittedName>
        <fullName evidence="2">Uncharacterized protein</fullName>
    </submittedName>
</protein>
<proteinExistence type="predicted"/>
<name>A0ABC8KP67_ERUVS</name>
<dbReference type="EMBL" id="CAKOAT010290710">
    <property type="protein sequence ID" value="CAH8360639.1"/>
    <property type="molecule type" value="Genomic_DNA"/>
</dbReference>
<evidence type="ECO:0000256" key="1">
    <source>
        <dbReference type="SAM" id="Coils"/>
    </source>
</evidence>
<dbReference type="Proteomes" id="UP001642260">
    <property type="component" value="Unassembled WGS sequence"/>
</dbReference>